<dbReference type="InterPro" id="IPR036249">
    <property type="entry name" value="Thioredoxin-like_sf"/>
</dbReference>
<evidence type="ECO:0000259" key="10">
    <source>
        <dbReference type="SMART" id="SM00916"/>
    </source>
</evidence>
<keyword evidence="9" id="KW-0472">Membrane</keyword>
<dbReference type="Gene3D" id="3.40.30.10">
    <property type="entry name" value="Glutaredoxin"/>
    <property type="match status" value="1"/>
</dbReference>
<dbReference type="OrthoDB" id="10250268at2759"/>
<evidence type="ECO:0000256" key="3">
    <source>
        <dbReference type="ARBA" id="ARBA00008939"/>
    </source>
</evidence>
<dbReference type="InterPro" id="IPR007741">
    <property type="entry name" value="Ribosomal_mL43/mS25/NADH_DH"/>
</dbReference>
<keyword evidence="7" id="KW-0249">Electron transport</keyword>
<feature type="domain" description="Ribosomal protein/NADH dehydrogenase" evidence="10">
    <location>
        <begin position="22"/>
        <end position="95"/>
    </location>
</feature>
<evidence type="ECO:0000256" key="1">
    <source>
        <dbReference type="ARBA" id="ARBA00003195"/>
    </source>
</evidence>
<comment type="similarity">
    <text evidence="3">Belongs to the complex I NDUFA2 subunit family.</text>
</comment>
<dbReference type="PANTHER" id="PTHR12878">
    <property type="entry name" value="NADH-UBIQUINONE OXIDOREDUCTASE B8 SUBUNIT"/>
    <property type="match status" value="1"/>
</dbReference>
<proteinExistence type="inferred from homology"/>
<dbReference type="SMART" id="SM00916">
    <property type="entry name" value="L51_S25_CI-B8"/>
    <property type="match status" value="1"/>
</dbReference>
<name>A0A0J9XIK9_GEOCN</name>
<dbReference type="Pfam" id="PF05047">
    <property type="entry name" value="L51_S25_CI-B8"/>
    <property type="match status" value="1"/>
</dbReference>
<dbReference type="GO" id="GO:0005743">
    <property type="term" value="C:mitochondrial inner membrane"/>
    <property type="evidence" value="ECO:0007669"/>
    <property type="project" value="UniProtKB-SubCell"/>
</dbReference>
<keyword evidence="6" id="KW-0999">Mitochondrion inner membrane</keyword>
<reference evidence="11" key="1">
    <citation type="submission" date="2014-03" db="EMBL/GenBank/DDBJ databases">
        <authorList>
            <person name="Casaregola S."/>
        </authorList>
    </citation>
    <scope>NUCLEOTIDE SEQUENCE [LARGE SCALE GENOMIC DNA]</scope>
    <source>
        <strain evidence="11">CLIB 918</strain>
    </source>
</reference>
<evidence type="ECO:0000256" key="9">
    <source>
        <dbReference type="ARBA" id="ARBA00023136"/>
    </source>
</evidence>
<dbReference type="SUPFAM" id="SSF52833">
    <property type="entry name" value="Thioredoxin-like"/>
    <property type="match status" value="1"/>
</dbReference>
<comment type="subcellular location">
    <subcellularLocation>
        <location evidence="2">Mitochondrion inner membrane</location>
        <topology evidence="2">Peripheral membrane protein</topology>
        <orientation evidence="2">Matrix side</orientation>
    </subcellularLocation>
</comment>
<evidence type="ECO:0000256" key="4">
    <source>
        <dbReference type="ARBA" id="ARBA00022448"/>
    </source>
</evidence>
<keyword evidence="8" id="KW-0496">Mitochondrion</keyword>
<organism evidence="11 12">
    <name type="scientific">Geotrichum candidum</name>
    <name type="common">Oospora lactis</name>
    <name type="synonym">Dipodascus geotrichum</name>
    <dbReference type="NCBI Taxonomy" id="1173061"/>
    <lineage>
        <taxon>Eukaryota</taxon>
        <taxon>Fungi</taxon>
        <taxon>Dikarya</taxon>
        <taxon>Ascomycota</taxon>
        <taxon>Saccharomycotina</taxon>
        <taxon>Dipodascomycetes</taxon>
        <taxon>Dipodascales</taxon>
        <taxon>Dipodascaceae</taxon>
        <taxon>Geotrichum</taxon>
    </lineage>
</organism>
<keyword evidence="5" id="KW-0679">Respiratory chain</keyword>
<dbReference type="InterPro" id="IPR016464">
    <property type="entry name" value="NADH_Ub_cplx-1_asu_su-2"/>
</dbReference>
<keyword evidence="12" id="KW-1185">Reference proteome</keyword>
<protein>
    <submittedName>
        <fullName evidence="11">NI8M subunit of mitochondrial NADH:ubiquinone oxidoreductase (Complex I), putative</fullName>
    </submittedName>
</protein>
<dbReference type="PANTHER" id="PTHR12878:SF0">
    <property type="entry name" value="NADH DEHYDROGENASE [UBIQUINONE] 1 ALPHA SUBCOMPLEX SUBUNIT 2"/>
    <property type="match status" value="1"/>
</dbReference>
<dbReference type="EMBL" id="CCBN010000019">
    <property type="protein sequence ID" value="CDO57171.1"/>
    <property type="molecule type" value="Genomic_DNA"/>
</dbReference>
<accession>A0A0J9XIK9</accession>
<evidence type="ECO:0000313" key="11">
    <source>
        <dbReference type="EMBL" id="CDO57171.1"/>
    </source>
</evidence>
<comment type="function">
    <text evidence="1">Accessory subunit of the mitochondrial membrane respiratory chain NADH dehydrogenase (Complex I), that is believed not to be involved in catalysis. Complex I functions in the transfer of electrons from NADH to the respiratory chain. The immediate electron acceptor for the enzyme is believed to be ubiquinone.</text>
</comment>
<evidence type="ECO:0000313" key="12">
    <source>
        <dbReference type="Proteomes" id="UP000242525"/>
    </source>
</evidence>
<evidence type="ECO:0000256" key="5">
    <source>
        <dbReference type="ARBA" id="ARBA00022660"/>
    </source>
</evidence>
<keyword evidence="4" id="KW-0813">Transport</keyword>
<sequence>MSPPSKYAFPRILKELRFHLSQTGEASVPLRKFLNRAYPVMKKHNPATPVLVREAFGVRPTVFARFEFGKETKLHLDGITDSEIEARLTDLIFKQHAAPAPKN</sequence>
<gene>
    <name evidence="11" type="ORF">BN980_GECA19s00890g</name>
</gene>
<dbReference type="Proteomes" id="UP000242525">
    <property type="component" value="Unassembled WGS sequence"/>
</dbReference>
<evidence type="ECO:0000256" key="8">
    <source>
        <dbReference type="ARBA" id="ARBA00023128"/>
    </source>
</evidence>
<evidence type="ECO:0000256" key="6">
    <source>
        <dbReference type="ARBA" id="ARBA00022792"/>
    </source>
</evidence>
<evidence type="ECO:0000256" key="2">
    <source>
        <dbReference type="ARBA" id="ARBA00004443"/>
    </source>
</evidence>
<comment type="caution">
    <text evidence="11">The sequence shown here is derived from an EMBL/GenBank/DDBJ whole genome shotgun (WGS) entry which is preliminary data.</text>
</comment>
<dbReference type="AlphaFoldDB" id="A0A0J9XIK9"/>
<evidence type="ECO:0000256" key="7">
    <source>
        <dbReference type="ARBA" id="ARBA00022982"/>
    </source>
</evidence>
<dbReference type="STRING" id="1173061.A0A0J9XIK9"/>
<dbReference type="PIRSF" id="PIRSF005822">
    <property type="entry name" value="NDUA2"/>
    <property type="match status" value="1"/>
</dbReference>